<comment type="caution">
    <text evidence="1">The sequence shown here is derived from an EMBL/GenBank/DDBJ whole genome shotgun (WGS) entry which is preliminary data.</text>
</comment>
<name>A0A1B8PG90_HAEHA</name>
<sequence length="316" mass="36619">MNFNKFGKFIFPTVATLCTLDVLSSVYDDMSYYDLSYRESGNLDEAEFPHTVKNMCRSNVKMISAKGMLYRHEYMDYFVENKIDLRNSEYFPRYDCNNDDSLKRKQAEATEYLEKNFESLQSDYKDHLDKAKKYLLSESSYEIKNANGPNIEYEHALYKDKGRVKLDLENLVSSFSIEEASGKPFDQLVFYIEPSQKQIDLISKLKDWSEQASYRVKMNLKLGSLKDFMRHGCNADTKTYRGSLGLLNGTVVSSDSACIATKLVDGEINIIKYDSIKEEYQDEFTNDSTTPYARVSSPDDEKLRWKLVASIPIKWE</sequence>
<evidence type="ECO:0000313" key="1">
    <source>
        <dbReference type="EMBL" id="OBX47896.1"/>
    </source>
</evidence>
<accession>A0A1B8PG90</accession>
<evidence type="ECO:0000313" key="2">
    <source>
        <dbReference type="Proteomes" id="UP000092611"/>
    </source>
</evidence>
<dbReference type="AlphaFoldDB" id="A0A1B8PG90"/>
<reference evidence="1 2" key="1">
    <citation type="submission" date="2016-06" db="EMBL/GenBank/DDBJ databases">
        <title>Draft genome of Haemophilus haemolyticus CCUG 24149.</title>
        <authorList>
            <person name="Engstrom-Jakobsson H."/>
            <person name="Salva-Serra F."/>
            <person name="Thorell K."/>
            <person name="Gonzales-Siles L."/>
            <person name="Karlsson R."/>
            <person name="Boulund F."/>
            <person name="Engstrand L."/>
            <person name="Kristiansson E."/>
            <person name="Moore E."/>
        </authorList>
    </citation>
    <scope>NUCLEOTIDE SEQUENCE [LARGE SCALE GENOMIC DNA]</scope>
    <source>
        <strain evidence="1 2">CCUG 24149</strain>
    </source>
</reference>
<dbReference type="OrthoDB" id="5679815at2"/>
<organism evidence="1 2">
    <name type="scientific">Haemophilus haemolyticus</name>
    <dbReference type="NCBI Taxonomy" id="726"/>
    <lineage>
        <taxon>Bacteria</taxon>
        <taxon>Pseudomonadati</taxon>
        <taxon>Pseudomonadota</taxon>
        <taxon>Gammaproteobacteria</taxon>
        <taxon>Pasteurellales</taxon>
        <taxon>Pasteurellaceae</taxon>
        <taxon>Haemophilus</taxon>
    </lineage>
</organism>
<protein>
    <submittedName>
        <fullName evidence="1">Uncharacterized protein</fullName>
    </submittedName>
</protein>
<dbReference type="Proteomes" id="UP000092611">
    <property type="component" value="Unassembled WGS sequence"/>
</dbReference>
<proteinExistence type="predicted"/>
<dbReference type="EMBL" id="LZDL01000007">
    <property type="protein sequence ID" value="OBX47896.1"/>
    <property type="molecule type" value="Genomic_DNA"/>
</dbReference>
<gene>
    <name evidence="1" type="ORF">A9Z62_07740</name>
</gene>